<protein>
    <submittedName>
        <fullName evidence="3">Type VI secretion system tip protein TssI/VgrG</fullName>
    </submittedName>
</protein>
<evidence type="ECO:0000313" key="4">
    <source>
        <dbReference type="Proteomes" id="UP001172630"/>
    </source>
</evidence>
<dbReference type="RefSeq" id="WP_285882321.1">
    <property type="nucleotide sequence ID" value="NZ_JARFYN010000040.1"/>
</dbReference>
<dbReference type="InterPro" id="IPR006531">
    <property type="entry name" value="Gp5/Vgr_OB"/>
</dbReference>
<dbReference type="InterPro" id="IPR037026">
    <property type="entry name" value="Vgr_OB-fold_dom_sf"/>
</dbReference>
<keyword evidence="4" id="KW-1185">Reference proteome</keyword>
<dbReference type="NCBIfam" id="TIGR01646">
    <property type="entry name" value="vgr_GE"/>
    <property type="match status" value="1"/>
</dbReference>
<dbReference type="SUPFAM" id="SSF69255">
    <property type="entry name" value="gp5 N-terminal domain-like"/>
    <property type="match status" value="1"/>
</dbReference>
<dbReference type="EMBL" id="JARFYN010000040">
    <property type="protein sequence ID" value="MDL2408874.1"/>
    <property type="molecule type" value="Genomic_DNA"/>
</dbReference>
<dbReference type="Gene3D" id="4.10.220.110">
    <property type="match status" value="1"/>
</dbReference>
<organism evidence="3 4">
    <name type="scientific">Rhizobium calliandrae</name>
    <dbReference type="NCBI Taxonomy" id="1312182"/>
    <lineage>
        <taxon>Bacteria</taxon>
        <taxon>Pseudomonadati</taxon>
        <taxon>Pseudomonadota</taxon>
        <taxon>Alphaproteobacteria</taxon>
        <taxon>Hyphomicrobiales</taxon>
        <taxon>Rhizobiaceae</taxon>
        <taxon>Rhizobium/Agrobacterium group</taxon>
        <taxon>Rhizobium</taxon>
    </lineage>
</organism>
<evidence type="ECO:0000313" key="3">
    <source>
        <dbReference type="EMBL" id="MDL2408874.1"/>
    </source>
</evidence>
<dbReference type="Proteomes" id="UP001172630">
    <property type="component" value="Unassembled WGS sequence"/>
</dbReference>
<evidence type="ECO:0000256" key="1">
    <source>
        <dbReference type="ARBA" id="ARBA00005558"/>
    </source>
</evidence>
<feature type="domain" description="Gp5/Type VI secretion system Vgr protein OB-fold" evidence="2">
    <location>
        <begin position="414"/>
        <end position="473"/>
    </location>
</feature>
<sequence>MSATDAAQEISVTLPGVKEGDVFADRVRGREALSAAYDFEVDVISGRVLNIRDMIGQAATLKISVLEETAVVKGVVLKAASLDPTQNRQFCYRFTIGPSLALMRFSAQNQVYGTDRDMTVIDIIENELKDAVKASSRTGGNRADRRIGYRMLAGGDYPKLDFVMQYRENDFDFISRLCEKFGIFYAFDHDGSREEVLFCDRNVHFRQVSGQTLSSELPYRHRSMSVGEGGFAIRAFNSSYEASTGRVELREYYELTPNVDLGVSSKAALSGQGMTVLYGENYRTTDEGQSLARVRAKQLAAEQIVFHGESNIPLLRPGFFFKLIDHPDSAFERLYVITDVEHRITEPTPLGFTSHDKTAEPYSNRFTCIPFDVPYRPTLSTRKPVVDGVLIAFIDGEKNATKAQIDEYGRYRVRIVDEESGLSGGKASHLVRKAEAYGGGDQCGSHSTLLVGTEVLLAFINGDPDRPIILGALSNAEKTNPVVDTNANAAQRTRTSTGIVFELYDGGA</sequence>
<evidence type="ECO:0000259" key="2">
    <source>
        <dbReference type="Pfam" id="PF04717"/>
    </source>
</evidence>
<comment type="similarity">
    <text evidence="1">Belongs to the VgrG protein family.</text>
</comment>
<dbReference type="NCBIfam" id="TIGR03361">
    <property type="entry name" value="VI_Rhs_Vgr"/>
    <property type="match status" value="1"/>
</dbReference>
<proteinExistence type="inferred from homology"/>
<comment type="caution">
    <text evidence="3">The sequence shown here is derived from an EMBL/GenBank/DDBJ whole genome shotgun (WGS) entry which is preliminary data.</text>
</comment>
<dbReference type="Gene3D" id="2.30.110.50">
    <property type="match status" value="1"/>
</dbReference>
<dbReference type="SUPFAM" id="SSF69279">
    <property type="entry name" value="Phage tail proteins"/>
    <property type="match status" value="2"/>
</dbReference>
<dbReference type="Pfam" id="PF04717">
    <property type="entry name" value="Phage_base_V"/>
    <property type="match status" value="1"/>
</dbReference>
<gene>
    <name evidence="3" type="primary">tssI</name>
    <name evidence="3" type="ORF">PY650_25180</name>
</gene>
<dbReference type="Gene3D" id="3.55.50.10">
    <property type="entry name" value="Baseplate protein-like domains"/>
    <property type="match status" value="1"/>
</dbReference>
<dbReference type="Gene3D" id="2.40.50.230">
    <property type="entry name" value="Gp5 N-terminal domain"/>
    <property type="match status" value="1"/>
</dbReference>
<accession>A0ABT7KNQ6</accession>
<reference evidence="3" key="1">
    <citation type="submission" date="2023-06" db="EMBL/GenBank/DDBJ databases">
        <title>Phylogenetic Diversity of Rhizobium strains.</title>
        <authorList>
            <person name="Moura F.T."/>
            <person name="Helene L.C.F."/>
            <person name="Hungria M."/>
        </authorList>
    </citation>
    <scope>NUCLEOTIDE SEQUENCE</scope>
    <source>
        <strain evidence="3">CCGE524</strain>
    </source>
</reference>
<dbReference type="Pfam" id="PF05954">
    <property type="entry name" value="Phage_GPD"/>
    <property type="match status" value="1"/>
</dbReference>
<dbReference type="InterPro" id="IPR006533">
    <property type="entry name" value="T6SS_Vgr_RhsGE"/>
</dbReference>
<name>A0ABT7KNQ6_9HYPH</name>
<dbReference type="InterPro" id="IPR017847">
    <property type="entry name" value="T6SS_RhsGE_Vgr_subset"/>
</dbReference>